<evidence type="ECO:0000313" key="2">
    <source>
        <dbReference type="EMBL" id="TPV37618.1"/>
    </source>
</evidence>
<feature type="region of interest" description="Disordered" evidence="1">
    <location>
        <begin position="96"/>
        <end position="175"/>
    </location>
</feature>
<evidence type="ECO:0000313" key="3">
    <source>
        <dbReference type="Proteomes" id="UP000315469"/>
    </source>
</evidence>
<dbReference type="InterPro" id="IPR036388">
    <property type="entry name" value="WH-like_DNA-bd_sf"/>
</dbReference>
<dbReference type="Proteomes" id="UP000315469">
    <property type="component" value="Unassembled WGS sequence"/>
</dbReference>
<name>A0ABY2ZL45_9GAMM</name>
<accession>A0ABY2ZL45</accession>
<feature type="compositionally biased region" description="Basic and acidic residues" evidence="1">
    <location>
        <begin position="144"/>
        <end position="154"/>
    </location>
</feature>
<proteinExistence type="predicted"/>
<comment type="caution">
    <text evidence="2">The sequence shown here is derived from an EMBL/GenBank/DDBJ whole genome shotgun (WGS) entry which is preliminary data.</text>
</comment>
<keyword evidence="3" id="KW-1185">Reference proteome</keyword>
<dbReference type="Pfam" id="PF13730">
    <property type="entry name" value="HTH_36"/>
    <property type="match status" value="1"/>
</dbReference>
<evidence type="ECO:0000256" key="1">
    <source>
        <dbReference type="SAM" id="MobiDB-lite"/>
    </source>
</evidence>
<protein>
    <submittedName>
        <fullName evidence="2">Helix-turn-helix domain-containing protein</fullName>
    </submittedName>
</protein>
<gene>
    <name evidence="2" type="ORF">FJW02_09340</name>
</gene>
<reference evidence="2 3" key="1">
    <citation type="submission" date="2019-06" db="EMBL/GenBank/DDBJ databases">
        <title>Taxogenomics and systematics of the genus Pantoea.</title>
        <authorList>
            <person name="Tambong J.T."/>
        </authorList>
    </citation>
    <scope>NUCLEOTIDE SEQUENCE [LARGE SCALE GENOMIC DNA]</scope>
    <source>
        <strain evidence="2 3">LMG 24197</strain>
    </source>
</reference>
<dbReference type="RefSeq" id="WP_140915891.1">
    <property type="nucleotide sequence ID" value="NZ_CP045720.1"/>
</dbReference>
<organism evidence="2 3">
    <name type="scientific">Pantoea eucalypti</name>
    <dbReference type="NCBI Taxonomy" id="470933"/>
    <lineage>
        <taxon>Bacteria</taxon>
        <taxon>Pseudomonadati</taxon>
        <taxon>Pseudomonadota</taxon>
        <taxon>Gammaproteobacteria</taxon>
        <taxon>Enterobacterales</taxon>
        <taxon>Erwiniaceae</taxon>
        <taxon>Pantoea</taxon>
    </lineage>
</organism>
<sequence length="310" mass="34829">MSVKLSAYVWDGCAASGMKITSVAIMARLADFSSDEGICWPSIATIARQIGAGPSTVRTSIRKLEVDGWLNSTPRRKGNRNTSNMYQLNVRKLREAAAVHQPESDASESDTSKSDAPNFDASHFHPSKSDHKTGFHPPESGDDPSVRSKHDPLDKNLSCPDASRPDDSPVNNPDQFLARFPDAVVYSEKKRHWGSHEDLKCAEWIWGQITRLYEQAAETDGELAKPKEPNWAAWANDVRLMCSQDQRTHYQICKMFKRVQGDPFWCRNILSPSKLRDKWDELVLRLGPVQRSITDISPVDYAIPEGFRGC</sequence>
<dbReference type="GeneID" id="90521556"/>
<dbReference type="EMBL" id="VHJB01000060">
    <property type="protein sequence ID" value="TPV37618.1"/>
    <property type="molecule type" value="Genomic_DNA"/>
</dbReference>
<dbReference type="Gene3D" id="1.10.10.10">
    <property type="entry name" value="Winged helix-like DNA-binding domain superfamily/Winged helix DNA-binding domain"/>
    <property type="match status" value="1"/>
</dbReference>